<dbReference type="GO" id="GO:0020037">
    <property type="term" value="F:heme binding"/>
    <property type="evidence" value="ECO:0007669"/>
    <property type="project" value="InterPro"/>
</dbReference>
<keyword evidence="7 9" id="KW-0503">Monooxygenase</keyword>
<keyword evidence="10" id="KW-1133">Transmembrane helix</keyword>
<evidence type="ECO:0000256" key="6">
    <source>
        <dbReference type="ARBA" id="ARBA00023004"/>
    </source>
</evidence>
<dbReference type="PROSITE" id="PS00086">
    <property type="entry name" value="CYTOCHROME_P450"/>
    <property type="match status" value="1"/>
</dbReference>
<protein>
    <submittedName>
        <fullName evidence="11">Cytochrome P450</fullName>
    </submittedName>
</protein>
<feature type="binding site" description="axial binding residue" evidence="8">
    <location>
        <position position="462"/>
    </location>
    <ligand>
        <name>heme</name>
        <dbReference type="ChEBI" id="CHEBI:30413"/>
    </ligand>
    <ligandPart>
        <name>Fe</name>
        <dbReference type="ChEBI" id="CHEBI:18248"/>
    </ligandPart>
</feature>
<keyword evidence="12" id="KW-1185">Reference proteome</keyword>
<dbReference type="GO" id="GO:0005506">
    <property type="term" value="F:iron ion binding"/>
    <property type="evidence" value="ECO:0007669"/>
    <property type="project" value="InterPro"/>
</dbReference>
<dbReference type="Proteomes" id="UP000887226">
    <property type="component" value="Unassembled WGS sequence"/>
</dbReference>
<organism evidence="11 12">
    <name type="scientific">Calycina marina</name>
    <dbReference type="NCBI Taxonomy" id="1763456"/>
    <lineage>
        <taxon>Eukaryota</taxon>
        <taxon>Fungi</taxon>
        <taxon>Dikarya</taxon>
        <taxon>Ascomycota</taxon>
        <taxon>Pezizomycotina</taxon>
        <taxon>Leotiomycetes</taxon>
        <taxon>Helotiales</taxon>
        <taxon>Pezizellaceae</taxon>
        <taxon>Calycina</taxon>
    </lineage>
</organism>
<dbReference type="GO" id="GO:0016712">
    <property type="term" value="F:oxidoreductase activity, acting on paired donors, with incorporation or reduction of molecular oxygen, reduced flavin or flavoprotein as one donor, and incorporation of one atom of oxygen"/>
    <property type="evidence" value="ECO:0007669"/>
    <property type="project" value="InterPro"/>
</dbReference>
<dbReference type="EMBL" id="MU253852">
    <property type="protein sequence ID" value="KAG9245337.1"/>
    <property type="molecule type" value="Genomic_DNA"/>
</dbReference>
<dbReference type="SUPFAM" id="SSF48264">
    <property type="entry name" value="Cytochrome P450"/>
    <property type="match status" value="1"/>
</dbReference>
<evidence type="ECO:0000256" key="2">
    <source>
        <dbReference type="ARBA" id="ARBA00010617"/>
    </source>
</evidence>
<dbReference type="OrthoDB" id="1470350at2759"/>
<evidence type="ECO:0000256" key="1">
    <source>
        <dbReference type="ARBA" id="ARBA00001971"/>
    </source>
</evidence>
<dbReference type="PANTHER" id="PTHR24287">
    <property type="entry name" value="P450, PUTATIVE (EUROFUNG)-RELATED"/>
    <property type="match status" value="1"/>
</dbReference>
<evidence type="ECO:0000313" key="12">
    <source>
        <dbReference type="Proteomes" id="UP000887226"/>
    </source>
</evidence>
<keyword evidence="6 8" id="KW-0408">Iron</keyword>
<dbReference type="PRINTS" id="PR01239">
    <property type="entry name" value="EP450IICYP52"/>
</dbReference>
<feature type="transmembrane region" description="Helical" evidence="10">
    <location>
        <begin position="12"/>
        <end position="30"/>
    </location>
</feature>
<dbReference type="PANTHER" id="PTHR24287:SF1">
    <property type="entry name" value="P450, PUTATIVE (EUROFUNG)-RELATED"/>
    <property type="match status" value="1"/>
</dbReference>
<comment type="caution">
    <text evidence="11">The sequence shown here is derived from an EMBL/GenBank/DDBJ whole genome shotgun (WGS) entry which is preliminary data.</text>
</comment>
<dbReference type="InterPro" id="IPR002402">
    <property type="entry name" value="Cyt_P450_E_grp-II"/>
</dbReference>
<comment type="cofactor">
    <cofactor evidence="1 8">
        <name>heme</name>
        <dbReference type="ChEBI" id="CHEBI:30413"/>
    </cofactor>
</comment>
<evidence type="ECO:0000256" key="3">
    <source>
        <dbReference type="ARBA" id="ARBA00022617"/>
    </source>
</evidence>
<evidence type="ECO:0000256" key="7">
    <source>
        <dbReference type="ARBA" id="ARBA00023033"/>
    </source>
</evidence>
<dbReference type="InterPro" id="IPR047146">
    <property type="entry name" value="Cyt_P450_E_CYP52_fungi"/>
</dbReference>
<evidence type="ECO:0000256" key="5">
    <source>
        <dbReference type="ARBA" id="ARBA00023002"/>
    </source>
</evidence>
<dbReference type="PRINTS" id="PR00385">
    <property type="entry name" value="P450"/>
</dbReference>
<dbReference type="InterPro" id="IPR002974">
    <property type="entry name" value="Cyt_P450_E_CYP52_ascomycetes"/>
</dbReference>
<dbReference type="InterPro" id="IPR017972">
    <property type="entry name" value="Cyt_P450_CS"/>
</dbReference>
<evidence type="ECO:0000256" key="8">
    <source>
        <dbReference type="PIRSR" id="PIRSR602402-1"/>
    </source>
</evidence>
<dbReference type="AlphaFoldDB" id="A0A9P8CFZ8"/>
<proteinExistence type="inferred from homology"/>
<evidence type="ECO:0000256" key="4">
    <source>
        <dbReference type="ARBA" id="ARBA00022723"/>
    </source>
</evidence>
<dbReference type="PRINTS" id="PR00464">
    <property type="entry name" value="EP450II"/>
</dbReference>
<dbReference type="InterPro" id="IPR001128">
    <property type="entry name" value="Cyt_P450"/>
</dbReference>
<reference evidence="11" key="1">
    <citation type="journal article" date="2021" name="IMA Fungus">
        <title>Genomic characterization of three marine fungi, including Emericellopsis atlantica sp. nov. with signatures of a generalist lifestyle and marine biomass degradation.</title>
        <authorList>
            <person name="Hagestad O.C."/>
            <person name="Hou L."/>
            <person name="Andersen J.H."/>
            <person name="Hansen E.H."/>
            <person name="Altermark B."/>
            <person name="Li C."/>
            <person name="Kuhnert E."/>
            <person name="Cox R.J."/>
            <person name="Crous P.W."/>
            <person name="Spatafora J.W."/>
            <person name="Lail K."/>
            <person name="Amirebrahimi M."/>
            <person name="Lipzen A."/>
            <person name="Pangilinan J."/>
            <person name="Andreopoulos W."/>
            <person name="Hayes R.D."/>
            <person name="Ng V."/>
            <person name="Grigoriev I.V."/>
            <person name="Jackson S.A."/>
            <person name="Sutton T.D.S."/>
            <person name="Dobson A.D.W."/>
            <person name="Rama T."/>
        </authorList>
    </citation>
    <scope>NUCLEOTIDE SEQUENCE</scope>
    <source>
        <strain evidence="11">TRa3180A</strain>
    </source>
</reference>
<dbReference type="CDD" id="cd11063">
    <property type="entry name" value="CYP52"/>
    <property type="match status" value="1"/>
</dbReference>
<keyword evidence="3 8" id="KW-0349">Heme</keyword>
<accession>A0A9P8CFZ8</accession>
<evidence type="ECO:0000313" key="11">
    <source>
        <dbReference type="EMBL" id="KAG9245337.1"/>
    </source>
</evidence>
<keyword evidence="5 9" id="KW-0560">Oxidoreductase</keyword>
<name>A0A9P8CFZ8_9HELO</name>
<evidence type="ECO:0000256" key="10">
    <source>
        <dbReference type="SAM" id="Phobius"/>
    </source>
</evidence>
<dbReference type="Gene3D" id="1.10.630.10">
    <property type="entry name" value="Cytochrome P450"/>
    <property type="match status" value="1"/>
</dbReference>
<keyword evidence="10" id="KW-0812">Transmembrane</keyword>
<dbReference type="InterPro" id="IPR036396">
    <property type="entry name" value="Cyt_P450_sf"/>
</dbReference>
<keyword evidence="4 8" id="KW-0479">Metal-binding</keyword>
<gene>
    <name evidence="11" type="ORF">BJ878DRAFT_419426</name>
</gene>
<keyword evidence="10" id="KW-0472">Membrane</keyword>
<evidence type="ECO:0000256" key="9">
    <source>
        <dbReference type="RuleBase" id="RU000461"/>
    </source>
</evidence>
<comment type="similarity">
    <text evidence="2 9">Belongs to the cytochrome P450 family.</text>
</comment>
<dbReference type="Pfam" id="PF00067">
    <property type="entry name" value="p450"/>
    <property type="match status" value="1"/>
</dbReference>
<sequence>MFPQFHQEGFPPFIRFLLGLVGCYVGYILGRRYFLLAHHRVRFSAVNNCQPVPRYPHKDPIFGLDLFFENIRLIKHGGILEGFRARYKKVRPQSAGPVYTFSQLALGRMIINTCEPVNVQTILAKNFNDYELSPLRKKAMEPIFGHGIFSTDGEEWESSRKLLKPCFEKKSIGDLIVHELHVRKLIDRIPKDGVTVDLQELFFELTMDSATEFLFGESTNTLGSGNAAGKEFNDAFTYCLWKTGIQARVGKLGNILPDPKFTRDKAFIHEYISAYVKKAVSLAASSTAKPNPHHYIFLEHLAQAGHGEKKIQDELMNILLAGRDTTATLLSHMWYVLARRPDVFNKLRAEVRKYRNQVLTPELINEMKYLRWCLNETLRLWPVVPVNTRGAVIDTTLPLGGGEDGKSPVFVPKGTLVVYPVYVMHRRKDIFGEDADEFKPERWKTLRPGWAYLPFNGGPRICIGQQFALIEASYTTIKLLQEFKAIEARDDTKYCEGFTVTLSVKGGTLVSLTPA</sequence>